<dbReference type="SUPFAM" id="SSF47095">
    <property type="entry name" value="HMG-box"/>
    <property type="match status" value="1"/>
</dbReference>
<dbReference type="Pfam" id="PF00505">
    <property type="entry name" value="HMG_box"/>
    <property type="match status" value="1"/>
</dbReference>
<dbReference type="Proteomes" id="UP000008711">
    <property type="component" value="Unassembled WGS sequence"/>
</dbReference>
<dbReference type="InterPro" id="IPR050342">
    <property type="entry name" value="HMGB"/>
</dbReference>
<feature type="DNA-binding region" description="HMG box" evidence="2">
    <location>
        <begin position="8"/>
        <end position="77"/>
    </location>
</feature>
<dbReference type="KEGG" id="der:6555167"/>
<dbReference type="InterPro" id="IPR009071">
    <property type="entry name" value="HMG_box_dom"/>
</dbReference>
<dbReference type="InterPro" id="IPR036910">
    <property type="entry name" value="HMG_box_dom_sf"/>
</dbReference>
<dbReference type="SMART" id="SM00398">
    <property type="entry name" value="HMG"/>
    <property type="match status" value="1"/>
</dbReference>
<feature type="domain" description="HMG box" evidence="4">
    <location>
        <begin position="8"/>
        <end position="77"/>
    </location>
</feature>
<dbReference type="GO" id="GO:0003677">
    <property type="term" value="F:DNA binding"/>
    <property type="evidence" value="ECO:0007669"/>
    <property type="project" value="UniProtKB-UniRule"/>
</dbReference>
<proteinExistence type="predicted"/>
<dbReference type="PANTHER" id="PTHR48112">
    <property type="entry name" value="HIGH MOBILITY GROUP PROTEIN DSP1"/>
    <property type="match status" value="1"/>
</dbReference>
<dbReference type="PROSITE" id="PS50118">
    <property type="entry name" value="HMG_BOX_2"/>
    <property type="match status" value="1"/>
</dbReference>
<reference evidence="5 6" key="2">
    <citation type="journal article" date="2008" name="Bioinformatics">
        <title>Assembly reconciliation.</title>
        <authorList>
            <person name="Zimin A.V."/>
            <person name="Smith D.R."/>
            <person name="Sutton G."/>
            <person name="Yorke J.A."/>
        </authorList>
    </citation>
    <scope>NUCLEOTIDE SEQUENCE [LARGE SCALE GENOMIC DNA]</scope>
    <source>
        <strain evidence="5 6">TSC#14021-0224.01</strain>
    </source>
</reference>
<reference evidence="5 6" key="1">
    <citation type="journal article" date="2007" name="Nature">
        <title>Evolution of genes and genomes on the Drosophila phylogeny.</title>
        <authorList>
            <consortium name="Drosophila 12 Genomes Consortium"/>
            <person name="Clark A.G."/>
            <person name="Eisen M.B."/>
            <person name="Smith D.R."/>
            <person name="Bergman C.M."/>
            <person name="Oliver B."/>
            <person name="Markow T.A."/>
            <person name="Kaufman T.C."/>
            <person name="Kellis M."/>
            <person name="Gelbart W."/>
            <person name="Iyer V.N."/>
            <person name="Pollard D.A."/>
            <person name="Sackton T.B."/>
            <person name="Larracuente A.M."/>
            <person name="Singh N.D."/>
            <person name="Abad J.P."/>
            <person name="Abt D.N."/>
            <person name="Adryan B."/>
            <person name="Aguade M."/>
            <person name="Akashi H."/>
            <person name="Anderson W.W."/>
            <person name="Aquadro C.F."/>
            <person name="Ardell D.H."/>
            <person name="Arguello R."/>
            <person name="Artieri C.G."/>
            <person name="Barbash D.A."/>
            <person name="Barker D."/>
            <person name="Barsanti P."/>
            <person name="Batterham P."/>
            <person name="Batzoglou S."/>
            <person name="Begun D."/>
            <person name="Bhutkar A."/>
            <person name="Blanco E."/>
            <person name="Bosak S.A."/>
            <person name="Bradley R.K."/>
            <person name="Brand A.D."/>
            <person name="Brent M.R."/>
            <person name="Brooks A.N."/>
            <person name="Brown R.H."/>
            <person name="Butlin R.K."/>
            <person name="Caggese C."/>
            <person name="Calvi B.R."/>
            <person name="Bernardo de Carvalho A."/>
            <person name="Caspi A."/>
            <person name="Castrezana S."/>
            <person name="Celniker S.E."/>
            <person name="Chang J.L."/>
            <person name="Chapple C."/>
            <person name="Chatterji S."/>
            <person name="Chinwalla A."/>
            <person name="Civetta A."/>
            <person name="Clifton S.W."/>
            <person name="Comeron J.M."/>
            <person name="Costello J.C."/>
            <person name="Coyne J.A."/>
            <person name="Daub J."/>
            <person name="David R.G."/>
            <person name="Delcher A.L."/>
            <person name="Delehaunty K."/>
            <person name="Do C.B."/>
            <person name="Ebling H."/>
            <person name="Edwards K."/>
            <person name="Eickbush T."/>
            <person name="Evans J.D."/>
            <person name="Filipski A."/>
            <person name="Findeiss S."/>
            <person name="Freyhult E."/>
            <person name="Fulton L."/>
            <person name="Fulton R."/>
            <person name="Garcia A.C."/>
            <person name="Gardiner A."/>
            <person name="Garfield D.A."/>
            <person name="Garvin B.E."/>
            <person name="Gibson G."/>
            <person name="Gilbert D."/>
            <person name="Gnerre S."/>
            <person name="Godfrey J."/>
            <person name="Good R."/>
            <person name="Gotea V."/>
            <person name="Gravely B."/>
            <person name="Greenberg A.J."/>
            <person name="Griffiths-Jones S."/>
            <person name="Gross S."/>
            <person name="Guigo R."/>
            <person name="Gustafson E.A."/>
            <person name="Haerty W."/>
            <person name="Hahn M.W."/>
            <person name="Halligan D.L."/>
            <person name="Halpern A.L."/>
            <person name="Halter G.M."/>
            <person name="Han M.V."/>
            <person name="Heger A."/>
            <person name="Hillier L."/>
            <person name="Hinrichs A.S."/>
            <person name="Holmes I."/>
            <person name="Hoskins R.A."/>
            <person name="Hubisz M.J."/>
            <person name="Hultmark D."/>
            <person name="Huntley M.A."/>
            <person name="Jaffe D.B."/>
            <person name="Jagadeeshan S."/>
            <person name="Jeck W.R."/>
            <person name="Johnson J."/>
            <person name="Jones C.D."/>
            <person name="Jordan W.C."/>
            <person name="Karpen G.H."/>
            <person name="Kataoka E."/>
            <person name="Keightley P.D."/>
            <person name="Kheradpour P."/>
            <person name="Kirkness E.F."/>
            <person name="Koerich L.B."/>
            <person name="Kristiansen K."/>
            <person name="Kudrna D."/>
            <person name="Kulathinal R.J."/>
            <person name="Kumar S."/>
            <person name="Kwok R."/>
            <person name="Lander E."/>
            <person name="Langley C.H."/>
            <person name="Lapoint R."/>
            <person name="Lazzaro B.P."/>
            <person name="Lee S.J."/>
            <person name="Levesque L."/>
            <person name="Li R."/>
            <person name="Lin C.F."/>
            <person name="Lin M.F."/>
            <person name="Lindblad-Toh K."/>
            <person name="Llopart A."/>
            <person name="Long M."/>
            <person name="Low L."/>
            <person name="Lozovsky E."/>
            <person name="Lu J."/>
            <person name="Luo M."/>
            <person name="Machado C.A."/>
            <person name="Makalowski W."/>
            <person name="Marzo M."/>
            <person name="Matsuda M."/>
            <person name="Matzkin L."/>
            <person name="McAllister B."/>
            <person name="McBride C.S."/>
            <person name="McKernan B."/>
            <person name="McKernan K."/>
            <person name="Mendez-Lago M."/>
            <person name="Minx P."/>
            <person name="Mollenhauer M.U."/>
            <person name="Montooth K."/>
            <person name="Mount S.M."/>
            <person name="Mu X."/>
            <person name="Myers E."/>
            <person name="Negre B."/>
            <person name="Newfeld S."/>
            <person name="Nielsen R."/>
            <person name="Noor M.A."/>
            <person name="O'Grady P."/>
            <person name="Pachter L."/>
            <person name="Papaceit M."/>
            <person name="Parisi M.J."/>
            <person name="Parisi M."/>
            <person name="Parts L."/>
            <person name="Pedersen J.S."/>
            <person name="Pesole G."/>
            <person name="Phillippy A.M."/>
            <person name="Ponting C.P."/>
            <person name="Pop M."/>
            <person name="Porcelli D."/>
            <person name="Powell J.R."/>
            <person name="Prohaska S."/>
            <person name="Pruitt K."/>
            <person name="Puig M."/>
            <person name="Quesneville H."/>
            <person name="Ram K.R."/>
            <person name="Rand D."/>
            <person name="Rasmussen M.D."/>
            <person name="Reed L.K."/>
            <person name="Reenan R."/>
            <person name="Reily A."/>
            <person name="Remington K.A."/>
            <person name="Rieger T.T."/>
            <person name="Ritchie M.G."/>
            <person name="Robin C."/>
            <person name="Rogers Y.H."/>
            <person name="Rohde C."/>
            <person name="Rozas J."/>
            <person name="Rubenfield M.J."/>
            <person name="Ruiz A."/>
            <person name="Russo S."/>
            <person name="Salzberg S.L."/>
            <person name="Sanchez-Gracia A."/>
            <person name="Saranga D.J."/>
            <person name="Sato H."/>
            <person name="Schaeffer S.W."/>
            <person name="Schatz M.C."/>
            <person name="Schlenke T."/>
            <person name="Schwartz R."/>
            <person name="Segarra C."/>
            <person name="Singh R.S."/>
            <person name="Sirot L."/>
            <person name="Sirota M."/>
            <person name="Sisneros N.B."/>
            <person name="Smith C.D."/>
            <person name="Smith T.F."/>
            <person name="Spieth J."/>
            <person name="Stage D.E."/>
            <person name="Stark A."/>
            <person name="Stephan W."/>
            <person name="Strausberg R.L."/>
            <person name="Strempel S."/>
            <person name="Sturgill D."/>
            <person name="Sutton G."/>
            <person name="Sutton G.G."/>
            <person name="Tao W."/>
            <person name="Teichmann S."/>
            <person name="Tobari Y.N."/>
            <person name="Tomimura Y."/>
            <person name="Tsolas J.M."/>
            <person name="Valente V.L."/>
            <person name="Venter E."/>
            <person name="Venter J.C."/>
            <person name="Vicario S."/>
            <person name="Vieira F.G."/>
            <person name="Vilella A.J."/>
            <person name="Villasante A."/>
            <person name="Walenz B."/>
            <person name="Wang J."/>
            <person name="Wasserman M."/>
            <person name="Watts T."/>
            <person name="Wilson D."/>
            <person name="Wilson R.K."/>
            <person name="Wing R.A."/>
            <person name="Wolfner M.F."/>
            <person name="Wong A."/>
            <person name="Wong G.K."/>
            <person name="Wu C.I."/>
            <person name="Wu G."/>
            <person name="Yamamoto D."/>
            <person name="Yang H.P."/>
            <person name="Yang S.P."/>
            <person name="Yorke J.A."/>
            <person name="Yoshida K."/>
            <person name="Zdobnov E."/>
            <person name="Zhang P."/>
            <person name="Zhang Y."/>
            <person name="Zimin A.V."/>
            <person name="Baldwin J."/>
            <person name="Abdouelleil A."/>
            <person name="Abdulkadir J."/>
            <person name="Abebe A."/>
            <person name="Abera B."/>
            <person name="Abreu J."/>
            <person name="Acer S.C."/>
            <person name="Aftuck L."/>
            <person name="Alexander A."/>
            <person name="An P."/>
            <person name="Anderson E."/>
            <person name="Anderson S."/>
            <person name="Arachi H."/>
            <person name="Azer M."/>
            <person name="Bachantsang P."/>
            <person name="Barry A."/>
            <person name="Bayul T."/>
            <person name="Berlin A."/>
            <person name="Bessette D."/>
            <person name="Bloom T."/>
            <person name="Blye J."/>
            <person name="Boguslavskiy L."/>
            <person name="Bonnet C."/>
            <person name="Boukhgalter B."/>
            <person name="Bourzgui I."/>
            <person name="Brown A."/>
            <person name="Cahill P."/>
            <person name="Channer S."/>
            <person name="Cheshatsang Y."/>
            <person name="Chuda L."/>
            <person name="Citroen M."/>
            <person name="Collymore A."/>
            <person name="Cooke P."/>
            <person name="Costello M."/>
            <person name="D'Aco K."/>
            <person name="Daza R."/>
            <person name="De Haan G."/>
            <person name="DeGray S."/>
            <person name="DeMaso C."/>
            <person name="Dhargay N."/>
            <person name="Dooley K."/>
            <person name="Dooley E."/>
            <person name="Doricent M."/>
            <person name="Dorje P."/>
            <person name="Dorjee K."/>
            <person name="Dupes A."/>
            <person name="Elong R."/>
            <person name="Falk J."/>
            <person name="Farina A."/>
            <person name="Faro S."/>
            <person name="Ferguson D."/>
            <person name="Fisher S."/>
            <person name="Foley C.D."/>
            <person name="Franke A."/>
            <person name="Friedrich D."/>
            <person name="Gadbois L."/>
            <person name="Gearin G."/>
            <person name="Gearin C.R."/>
            <person name="Giannoukos G."/>
            <person name="Goode T."/>
            <person name="Graham J."/>
            <person name="Grandbois E."/>
            <person name="Grewal S."/>
            <person name="Gyaltsen K."/>
            <person name="Hafez N."/>
            <person name="Hagos B."/>
            <person name="Hall J."/>
            <person name="Henson C."/>
            <person name="Hollinger A."/>
            <person name="Honan T."/>
            <person name="Huard M.D."/>
            <person name="Hughes L."/>
            <person name="Hurhula B."/>
            <person name="Husby M.E."/>
            <person name="Kamat A."/>
            <person name="Kanga B."/>
            <person name="Kashin S."/>
            <person name="Khazanovich D."/>
            <person name="Kisner P."/>
            <person name="Lance K."/>
            <person name="Lara M."/>
            <person name="Lee W."/>
            <person name="Lennon N."/>
            <person name="Letendre F."/>
            <person name="LeVine R."/>
            <person name="Lipovsky A."/>
            <person name="Liu X."/>
            <person name="Liu J."/>
            <person name="Liu S."/>
            <person name="Lokyitsang T."/>
            <person name="Lokyitsang Y."/>
            <person name="Lubonja R."/>
            <person name="Lui A."/>
            <person name="MacDonald P."/>
            <person name="Magnisalis V."/>
            <person name="Maru K."/>
            <person name="Matthews C."/>
            <person name="McCusker W."/>
            <person name="McDonough S."/>
            <person name="Mehta T."/>
            <person name="Meldrim J."/>
            <person name="Meneus L."/>
            <person name="Mihai O."/>
            <person name="Mihalev A."/>
            <person name="Mihova T."/>
            <person name="Mittelman R."/>
            <person name="Mlenga V."/>
            <person name="Montmayeur A."/>
            <person name="Mulrain L."/>
            <person name="Navidi A."/>
            <person name="Naylor J."/>
            <person name="Negash T."/>
            <person name="Nguyen T."/>
            <person name="Nguyen N."/>
            <person name="Nicol R."/>
            <person name="Norbu C."/>
            <person name="Norbu N."/>
            <person name="Novod N."/>
            <person name="O'Neill B."/>
            <person name="Osman S."/>
            <person name="Markiewicz E."/>
            <person name="Oyono O.L."/>
            <person name="Patti C."/>
            <person name="Phunkhang P."/>
            <person name="Pierre F."/>
            <person name="Priest M."/>
            <person name="Raghuraman S."/>
            <person name="Rege F."/>
            <person name="Reyes R."/>
            <person name="Rise C."/>
            <person name="Rogov P."/>
            <person name="Ross K."/>
            <person name="Ryan E."/>
            <person name="Settipalli S."/>
            <person name="Shea T."/>
            <person name="Sherpa N."/>
            <person name="Shi L."/>
            <person name="Shih D."/>
            <person name="Sparrow T."/>
            <person name="Spaulding J."/>
            <person name="Stalker J."/>
            <person name="Stange-Thomann N."/>
            <person name="Stavropoulos S."/>
            <person name="Stone C."/>
            <person name="Strader C."/>
            <person name="Tesfaye S."/>
            <person name="Thomson T."/>
            <person name="Thoulutsang Y."/>
            <person name="Thoulutsang D."/>
            <person name="Topham K."/>
            <person name="Topping I."/>
            <person name="Tsamla T."/>
            <person name="Vassiliev H."/>
            <person name="Vo A."/>
            <person name="Wangchuk T."/>
            <person name="Wangdi T."/>
            <person name="Weiand M."/>
            <person name="Wilkinson J."/>
            <person name="Wilson A."/>
            <person name="Yadav S."/>
            <person name="Young G."/>
            <person name="Yu Q."/>
            <person name="Zembek L."/>
            <person name="Zhong D."/>
            <person name="Zimmer A."/>
            <person name="Zwirko Z."/>
            <person name="Jaffe D.B."/>
            <person name="Alvarez P."/>
            <person name="Brockman W."/>
            <person name="Butler J."/>
            <person name="Chin C."/>
            <person name="Gnerre S."/>
            <person name="Grabherr M."/>
            <person name="Kleber M."/>
            <person name="Mauceli E."/>
            <person name="MacCallum I."/>
        </authorList>
    </citation>
    <scope>NUCLEOTIDE SEQUENCE [LARGE SCALE GENOMIC DNA]</scope>
    <source>
        <strain evidence="5 6">TSC#14021-0224.01</strain>
    </source>
</reference>
<sequence length="138" mass="16091">MSFCGARPKKPMTAFMLWFNSAGREHIKSEHPEFKIQEVAVKGGELWRTMDDEDKSVWQESANKAMAEYKEKMEQWNALVEHQKKVCLSQTYPGVYEAPLSSRFSNTYERPTLFVYDCKDDSMAPICRTCFSKARCFH</sequence>
<protein>
    <submittedName>
        <fullName evidence="5">GG11142</fullName>
    </submittedName>
</protein>
<evidence type="ECO:0000256" key="1">
    <source>
        <dbReference type="ARBA" id="ARBA00023125"/>
    </source>
</evidence>
<dbReference type="OMA" id="FVYDCKD"/>
<accession>B3P8P0</accession>
<evidence type="ECO:0000256" key="3">
    <source>
        <dbReference type="SAM" id="Coils"/>
    </source>
</evidence>
<evidence type="ECO:0000313" key="5">
    <source>
        <dbReference type="EMBL" id="EDV54135.1"/>
    </source>
</evidence>
<evidence type="ECO:0000256" key="2">
    <source>
        <dbReference type="PROSITE-ProRule" id="PRU00267"/>
    </source>
</evidence>
<dbReference type="PhylomeDB" id="B3P8P0"/>
<dbReference type="HOGENOM" id="CLU_1898394_0_0_1"/>
<gene>
    <name evidence="5" type="primary">Dere\GG11142</name>
    <name evidence="5" type="ORF">Dere_GG11142</name>
</gene>
<keyword evidence="2" id="KW-0539">Nucleus</keyword>
<name>B3P8P0_DROER</name>
<evidence type="ECO:0000313" key="6">
    <source>
        <dbReference type="Proteomes" id="UP000008711"/>
    </source>
</evidence>
<dbReference type="OrthoDB" id="7823158at2759"/>
<keyword evidence="3" id="KW-0175">Coiled coil</keyword>
<dbReference type="Gene3D" id="1.10.30.10">
    <property type="entry name" value="High mobility group box domain"/>
    <property type="match status" value="1"/>
</dbReference>
<keyword evidence="6" id="KW-1185">Reference proteome</keyword>
<dbReference type="CDD" id="cd21994">
    <property type="entry name" value="HMG-box_SSRP1-like"/>
    <property type="match status" value="1"/>
</dbReference>
<organism evidence="5 6">
    <name type="scientific">Drosophila erecta</name>
    <name type="common">Fruit fly</name>
    <dbReference type="NCBI Taxonomy" id="7220"/>
    <lineage>
        <taxon>Eukaryota</taxon>
        <taxon>Metazoa</taxon>
        <taxon>Ecdysozoa</taxon>
        <taxon>Arthropoda</taxon>
        <taxon>Hexapoda</taxon>
        <taxon>Insecta</taxon>
        <taxon>Pterygota</taxon>
        <taxon>Neoptera</taxon>
        <taxon>Endopterygota</taxon>
        <taxon>Diptera</taxon>
        <taxon>Brachycera</taxon>
        <taxon>Muscomorpha</taxon>
        <taxon>Ephydroidea</taxon>
        <taxon>Drosophilidae</taxon>
        <taxon>Drosophila</taxon>
        <taxon>Sophophora</taxon>
    </lineage>
</organism>
<dbReference type="GO" id="GO:0005634">
    <property type="term" value="C:nucleus"/>
    <property type="evidence" value="ECO:0007669"/>
    <property type="project" value="UniProtKB-UniRule"/>
</dbReference>
<dbReference type="PANTHER" id="PTHR48112:SF20">
    <property type="entry name" value="HIGH MOBILITY GROUP PROTEIN D-RELATED"/>
    <property type="match status" value="1"/>
</dbReference>
<dbReference type="eggNOG" id="KOG0381">
    <property type="taxonomic scope" value="Eukaryota"/>
</dbReference>
<keyword evidence="1 2" id="KW-0238">DNA-binding</keyword>
<dbReference type="GO" id="GO:0006357">
    <property type="term" value="P:regulation of transcription by RNA polymerase II"/>
    <property type="evidence" value="ECO:0007669"/>
    <property type="project" value="TreeGrafter"/>
</dbReference>
<dbReference type="EMBL" id="CH954182">
    <property type="protein sequence ID" value="EDV54135.1"/>
    <property type="molecule type" value="Genomic_DNA"/>
</dbReference>
<evidence type="ECO:0000259" key="4">
    <source>
        <dbReference type="PROSITE" id="PS50118"/>
    </source>
</evidence>
<feature type="coiled-coil region" evidence="3">
    <location>
        <begin position="59"/>
        <end position="86"/>
    </location>
</feature>
<dbReference type="AlphaFoldDB" id="B3P8P0"/>